<protein>
    <recommendedName>
        <fullName evidence="11">Probable electron transfer flavoprotein subunit alpha</fullName>
    </recommendedName>
</protein>
<dbReference type="OrthoDB" id="1715808at2759"/>
<dbReference type="InterPro" id="IPR033947">
    <property type="entry name" value="ETF_alpha_N"/>
</dbReference>
<comment type="cofactor">
    <cofactor evidence="11 12">
        <name>FAD</name>
        <dbReference type="ChEBI" id="CHEBI:57692"/>
    </cofactor>
    <text evidence="11 12">Binds 1 FAD per dimer.</text>
</comment>
<dbReference type="PANTHER" id="PTHR43153:SF1">
    <property type="entry name" value="ELECTRON TRANSFER FLAVOPROTEIN SUBUNIT ALPHA, MITOCHONDRIAL"/>
    <property type="match status" value="1"/>
</dbReference>
<evidence type="ECO:0000256" key="1">
    <source>
        <dbReference type="ARBA" id="ARBA00004305"/>
    </source>
</evidence>
<dbReference type="GO" id="GO:0050660">
    <property type="term" value="F:flavin adenine dinucleotide binding"/>
    <property type="evidence" value="ECO:0007669"/>
    <property type="project" value="InterPro"/>
</dbReference>
<keyword evidence="4 11" id="KW-0813">Transport</keyword>
<dbReference type="CDD" id="cd01715">
    <property type="entry name" value="ETF_alpha"/>
    <property type="match status" value="1"/>
</dbReference>
<evidence type="ECO:0000256" key="7">
    <source>
        <dbReference type="ARBA" id="ARBA00022946"/>
    </source>
</evidence>
<feature type="binding site" evidence="12">
    <location>
        <begin position="259"/>
        <end position="260"/>
    </location>
    <ligand>
        <name>FAD</name>
        <dbReference type="ChEBI" id="CHEBI:57692"/>
    </ligand>
</feature>
<dbReference type="GO" id="GO:0009055">
    <property type="term" value="F:electron transfer activity"/>
    <property type="evidence" value="ECO:0007669"/>
    <property type="project" value="InterPro"/>
</dbReference>
<accession>A0A316Z1Z1</accession>
<name>A0A316Z1Z1_9BASI</name>
<evidence type="ECO:0000313" key="15">
    <source>
        <dbReference type="Proteomes" id="UP000245946"/>
    </source>
</evidence>
<keyword evidence="15" id="KW-1185">Reference proteome</keyword>
<dbReference type="STRING" id="58919.A0A316Z1Z1"/>
<dbReference type="SMART" id="SM00893">
    <property type="entry name" value="ETF"/>
    <property type="match status" value="1"/>
</dbReference>
<keyword evidence="8 11" id="KW-0249">Electron transport</keyword>
<dbReference type="InterPro" id="IPR001308">
    <property type="entry name" value="ETF_a/FixB"/>
</dbReference>
<keyword evidence="6 11" id="KW-0274">FAD</keyword>
<feature type="binding site" evidence="12">
    <location>
        <position position="233"/>
    </location>
    <ligand>
        <name>FAD</name>
        <dbReference type="ChEBI" id="CHEBI:57692"/>
    </ligand>
</feature>
<keyword evidence="9 11" id="KW-0496">Mitochondrion</keyword>
<dbReference type="PANTHER" id="PTHR43153">
    <property type="entry name" value="ELECTRON TRANSFER FLAVOPROTEIN ALPHA"/>
    <property type="match status" value="1"/>
</dbReference>
<evidence type="ECO:0000256" key="2">
    <source>
        <dbReference type="ARBA" id="ARBA00005817"/>
    </source>
</evidence>
<proteinExistence type="inferred from homology"/>
<dbReference type="Pfam" id="PF00766">
    <property type="entry name" value="ETF_alpha"/>
    <property type="match status" value="1"/>
</dbReference>
<feature type="binding site" evidence="12">
    <location>
        <position position="311"/>
    </location>
    <ligand>
        <name>FAD</name>
        <dbReference type="ChEBI" id="CHEBI:57692"/>
    </ligand>
</feature>
<feature type="binding site" evidence="12">
    <location>
        <begin position="290"/>
        <end position="297"/>
    </location>
    <ligand>
        <name>FAD</name>
        <dbReference type="ChEBI" id="CHEBI:57692"/>
    </ligand>
</feature>
<dbReference type="EMBL" id="KZ819303">
    <property type="protein sequence ID" value="PWN95551.1"/>
    <property type="molecule type" value="Genomic_DNA"/>
</dbReference>
<dbReference type="Pfam" id="PF01012">
    <property type="entry name" value="ETF"/>
    <property type="match status" value="1"/>
</dbReference>
<dbReference type="Gene3D" id="3.40.50.620">
    <property type="entry name" value="HUPs"/>
    <property type="match status" value="1"/>
</dbReference>
<dbReference type="SUPFAM" id="SSF52402">
    <property type="entry name" value="Adenine nucleotide alpha hydrolases-like"/>
    <property type="match status" value="1"/>
</dbReference>
<comment type="subcellular location">
    <subcellularLocation>
        <location evidence="1 11">Mitochondrion matrix</location>
    </subcellularLocation>
</comment>
<comment type="function">
    <text evidence="10 11">The electron transfer flavoprotein serves as a specific electron acceptor for several dehydrogenases, including five acyl-CoA dehydrogenases, glutaryl-CoA and sarcosine dehydrogenase. It transfers the electrons to the main mitochondrial respiratory chain via ETF-ubiquinone oxidoreductase (ETF dehydrogenase).</text>
</comment>
<dbReference type="InterPro" id="IPR014731">
    <property type="entry name" value="ETF_asu_C"/>
</dbReference>
<evidence type="ECO:0000313" key="14">
    <source>
        <dbReference type="EMBL" id="PWN95551.1"/>
    </source>
</evidence>
<evidence type="ECO:0000256" key="10">
    <source>
        <dbReference type="ARBA" id="ARBA00025416"/>
    </source>
</evidence>
<gene>
    <name evidence="14" type="ORF">FA09DRAFT_311731</name>
</gene>
<evidence type="ECO:0000256" key="8">
    <source>
        <dbReference type="ARBA" id="ARBA00022982"/>
    </source>
</evidence>
<evidence type="ECO:0000259" key="13">
    <source>
        <dbReference type="SMART" id="SM00893"/>
    </source>
</evidence>
<dbReference type="Gene3D" id="3.40.50.1220">
    <property type="entry name" value="TPP-binding domain"/>
    <property type="match status" value="1"/>
</dbReference>
<dbReference type="AlphaFoldDB" id="A0A316Z1Z1"/>
<dbReference type="PIRSF" id="PIRSF000089">
    <property type="entry name" value="Electra_flavoP_a"/>
    <property type="match status" value="1"/>
</dbReference>
<evidence type="ECO:0000256" key="5">
    <source>
        <dbReference type="ARBA" id="ARBA00022630"/>
    </source>
</evidence>
<comment type="subunit">
    <text evidence="3 11">Heterodimer of an alpha and a beta subunit.</text>
</comment>
<feature type="binding site" evidence="12">
    <location>
        <begin position="273"/>
        <end position="277"/>
    </location>
    <ligand>
        <name>FAD</name>
        <dbReference type="ChEBI" id="CHEBI:57692"/>
    </ligand>
</feature>
<dbReference type="GO" id="GO:0033539">
    <property type="term" value="P:fatty acid beta-oxidation using acyl-CoA dehydrogenase"/>
    <property type="evidence" value="ECO:0007669"/>
    <property type="project" value="TreeGrafter"/>
</dbReference>
<reference evidence="14 15" key="1">
    <citation type="journal article" date="2018" name="Mol. Biol. Evol.">
        <title>Broad Genomic Sampling Reveals a Smut Pathogenic Ancestry of the Fungal Clade Ustilaginomycotina.</title>
        <authorList>
            <person name="Kijpornyongpan T."/>
            <person name="Mondo S.J."/>
            <person name="Barry K."/>
            <person name="Sandor L."/>
            <person name="Lee J."/>
            <person name="Lipzen A."/>
            <person name="Pangilinan J."/>
            <person name="LaButti K."/>
            <person name="Hainaut M."/>
            <person name="Henrissat B."/>
            <person name="Grigoriev I.V."/>
            <person name="Spatafora J.W."/>
            <person name="Aime M.C."/>
        </authorList>
    </citation>
    <scope>NUCLEOTIDE SEQUENCE [LARGE SCALE GENOMIC DNA]</scope>
    <source>
        <strain evidence="14 15">MCA 4186</strain>
    </source>
</reference>
<evidence type="ECO:0000256" key="4">
    <source>
        <dbReference type="ARBA" id="ARBA00022448"/>
    </source>
</evidence>
<evidence type="ECO:0000256" key="12">
    <source>
        <dbReference type="PIRSR" id="PIRSR000089-1"/>
    </source>
</evidence>
<keyword evidence="7" id="KW-0809">Transit peptide</keyword>
<dbReference type="FunFam" id="3.40.50.1220:FF:000001">
    <property type="entry name" value="Electron transfer flavoprotein, alpha subunit"/>
    <property type="match status" value="1"/>
</dbReference>
<dbReference type="InterPro" id="IPR029035">
    <property type="entry name" value="DHS-like_NAD/FAD-binding_dom"/>
</dbReference>
<evidence type="ECO:0000256" key="11">
    <source>
        <dbReference type="PIRNR" id="PIRNR000089"/>
    </source>
</evidence>
<organism evidence="14 15">
    <name type="scientific">Tilletiopsis washingtonensis</name>
    <dbReference type="NCBI Taxonomy" id="58919"/>
    <lineage>
        <taxon>Eukaryota</taxon>
        <taxon>Fungi</taxon>
        <taxon>Dikarya</taxon>
        <taxon>Basidiomycota</taxon>
        <taxon>Ustilaginomycotina</taxon>
        <taxon>Exobasidiomycetes</taxon>
        <taxon>Entylomatales</taxon>
        <taxon>Entylomatales incertae sedis</taxon>
        <taxon>Tilletiopsis</taxon>
    </lineage>
</organism>
<dbReference type="Proteomes" id="UP000245946">
    <property type="component" value="Unassembled WGS sequence"/>
</dbReference>
<dbReference type="GO" id="GO:0005759">
    <property type="term" value="C:mitochondrial matrix"/>
    <property type="evidence" value="ECO:0007669"/>
    <property type="project" value="UniProtKB-SubCell"/>
</dbReference>
<dbReference type="InterPro" id="IPR014729">
    <property type="entry name" value="Rossmann-like_a/b/a_fold"/>
</dbReference>
<dbReference type="FunFam" id="3.40.50.620:FF:000041">
    <property type="entry name" value="Electron transfer flavoprotein alpha subunit"/>
    <property type="match status" value="1"/>
</dbReference>
<keyword evidence="5 11" id="KW-0285">Flavoprotein</keyword>
<dbReference type="SUPFAM" id="SSF52467">
    <property type="entry name" value="DHS-like NAD/FAD-binding domain"/>
    <property type="match status" value="1"/>
</dbReference>
<dbReference type="InterPro" id="IPR014730">
    <property type="entry name" value="ETF_a/b_N"/>
</dbReference>
<dbReference type="RefSeq" id="XP_025595830.1">
    <property type="nucleotide sequence ID" value="XM_025740674.1"/>
</dbReference>
<dbReference type="GeneID" id="37268220"/>
<evidence type="ECO:0000256" key="3">
    <source>
        <dbReference type="ARBA" id="ARBA00011355"/>
    </source>
</evidence>
<evidence type="ECO:0000256" key="9">
    <source>
        <dbReference type="ARBA" id="ARBA00023128"/>
    </source>
</evidence>
<feature type="domain" description="Electron transfer flavoprotein alpha/beta-subunit N-terminal" evidence="13">
    <location>
        <begin position="29"/>
        <end position="213"/>
    </location>
</feature>
<sequence length="344" mass="35145">MLALLRTPLLAAPRAATRRFSASARASDVLLFVEHKAGAVNAASLSALTAARKLGAGDVHALVGGKEADIQGVADAVAKFDGVSKVLHASGEALGSSLAEAFAPLLKQVASSGSYTHVVAGHTAFGRDVVPRAAALLDASQISDITAVHDADTFERPIYAGNAIAKVKSADKLKVLTVRGTAFDKAATEGGSASAEKVDFAEPSISTRLVSEQISKSSRPELATAARVVSGGRALKSAEGFEKYIEPLADALNAAVGASRAAVDAGYAANNLQVGQTGVVVAPELYLAVGISGAIQHLAGMKEAKTIVSINKDPECPMAEIADFALVANLEDAVPELLEKLKSA</sequence>
<comment type="similarity">
    <text evidence="2 11">Belongs to the ETF alpha-subunit/FixB family.</text>
</comment>
<evidence type="ECO:0000256" key="6">
    <source>
        <dbReference type="ARBA" id="ARBA00022827"/>
    </source>
</evidence>